<feature type="transmembrane region" description="Helical" evidence="1">
    <location>
        <begin position="18"/>
        <end position="38"/>
    </location>
</feature>
<evidence type="ECO:0000313" key="3">
    <source>
        <dbReference type="Proteomes" id="UP000523161"/>
    </source>
</evidence>
<keyword evidence="1" id="KW-0472">Membrane</keyword>
<keyword evidence="1" id="KW-1133">Transmembrane helix</keyword>
<dbReference type="RefSeq" id="WP_173500846.1">
    <property type="nucleotide sequence ID" value="NZ_JABSOD010000006.1"/>
</dbReference>
<comment type="caution">
    <text evidence="2">The sequence shown here is derived from an EMBL/GenBank/DDBJ whole genome shotgun (WGS) entry which is preliminary data.</text>
</comment>
<feature type="transmembrane region" description="Helical" evidence="1">
    <location>
        <begin position="75"/>
        <end position="98"/>
    </location>
</feature>
<dbReference type="Proteomes" id="UP000523161">
    <property type="component" value="Unassembled WGS sequence"/>
</dbReference>
<name>A0A7Y5AQF1_9GAMM</name>
<evidence type="ECO:0008006" key="4">
    <source>
        <dbReference type="Google" id="ProtNLM"/>
    </source>
</evidence>
<accession>A0A7Y5AQF1</accession>
<dbReference type="EMBL" id="JABSOD010000006">
    <property type="protein sequence ID" value="NRQ42610.1"/>
    <property type="molecule type" value="Genomic_DNA"/>
</dbReference>
<dbReference type="AlphaFoldDB" id="A0A7Y5AQF1"/>
<evidence type="ECO:0000256" key="1">
    <source>
        <dbReference type="SAM" id="Phobius"/>
    </source>
</evidence>
<evidence type="ECO:0000313" key="2">
    <source>
        <dbReference type="EMBL" id="NRQ42610.1"/>
    </source>
</evidence>
<keyword evidence="3" id="KW-1185">Reference proteome</keyword>
<reference evidence="2 3" key="1">
    <citation type="submission" date="2020-06" db="EMBL/GenBank/DDBJ databases">
        <title>Rheinheimera sp. nov., a marine bacterium isolated from coastal.</title>
        <authorList>
            <person name="Yu Q."/>
            <person name="Qi Y."/>
            <person name="Pu J."/>
        </authorList>
    </citation>
    <scope>NUCLEOTIDE SEQUENCE [LARGE SCALE GENOMIC DNA]</scope>
    <source>
        <strain evidence="2 3">YQF-2</strain>
    </source>
</reference>
<organism evidence="2 3">
    <name type="scientific">Rheinheimera lutimaris</name>
    <dbReference type="NCBI Taxonomy" id="2740584"/>
    <lineage>
        <taxon>Bacteria</taxon>
        <taxon>Pseudomonadati</taxon>
        <taxon>Pseudomonadota</taxon>
        <taxon>Gammaproteobacteria</taxon>
        <taxon>Chromatiales</taxon>
        <taxon>Chromatiaceae</taxon>
        <taxon>Rheinheimera</taxon>
    </lineage>
</organism>
<keyword evidence="1" id="KW-0812">Transmembrane</keyword>
<protein>
    <recommendedName>
        <fullName evidence="4">DUF2523 domain-containing protein</fullName>
    </recommendedName>
</protein>
<sequence>MTAIKQWFKDLWNGFVEWLVEVVILILTFLKDIVLTLFELLLDGVAYMFELISPPEFLATGLGSLFSALPDSLSYFLMQSGLAEGLSIYGAGVTFRLLRKLFTIGQW</sequence>
<proteinExistence type="predicted"/>
<gene>
    <name evidence="2" type="ORF">HRH59_08480</name>
</gene>